<protein>
    <submittedName>
        <fullName evidence="2">Uncharacterized protein</fullName>
    </submittedName>
</protein>
<feature type="repeat" description="TPR" evidence="1">
    <location>
        <begin position="52"/>
        <end position="85"/>
    </location>
</feature>
<dbReference type="SUPFAM" id="SSF48452">
    <property type="entry name" value="TPR-like"/>
    <property type="match status" value="1"/>
</dbReference>
<evidence type="ECO:0000256" key="1">
    <source>
        <dbReference type="PROSITE-ProRule" id="PRU00339"/>
    </source>
</evidence>
<keyword evidence="1" id="KW-0802">TPR repeat</keyword>
<dbReference type="Gene3D" id="1.25.40.10">
    <property type="entry name" value="Tetratricopeptide repeat domain"/>
    <property type="match status" value="1"/>
</dbReference>
<dbReference type="SMART" id="SM00028">
    <property type="entry name" value="TPR"/>
    <property type="match status" value="2"/>
</dbReference>
<sequence length="299" mass="34831">MDKEELKAFLVEVEEDGIAMLHSRGYQWFKSEFLPYLNLGDTLLPNDLELLADCWYIVGDVYDFNGTPLKAIESYKKALEYDDDVDGAYREIANMYEQIGQYTEALEYINLAIDKMPEEEELMDERASIQDSINYTTEPYLTKENKAWTLAEDLAEGKSEAVMATITAMEKPEAAVLQCLAKAYGMEKQEEAYSKTWNRILTTEGTLTLNYADWFYMPRAIYNNEKTWALIKKLSPRVEEAVFVEFDSLNEHYAETLSQEEELNLICDFHIYRLTENRTKLEQFATKYPLWEEVQDLLA</sequence>
<gene>
    <name evidence="2" type="ORF">HELGO_WM33070</name>
</gene>
<dbReference type="Pfam" id="PF13181">
    <property type="entry name" value="TPR_8"/>
    <property type="match status" value="2"/>
</dbReference>
<dbReference type="InterPro" id="IPR019734">
    <property type="entry name" value="TPR_rpt"/>
</dbReference>
<accession>A0A6S6SF40</accession>
<dbReference type="AlphaFoldDB" id="A0A6S6SF40"/>
<feature type="repeat" description="TPR" evidence="1">
    <location>
        <begin position="86"/>
        <end position="119"/>
    </location>
</feature>
<name>A0A6S6SF40_9BACT</name>
<proteinExistence type="predicted"/>
<dbReference type="InterPro" id="IPR011990">
    <property type="entry name" value="TPR-like_helical_dom_sf"/>
</dbReference>
<dbReference type="EMBL" id="CACVAQ010000093">
    <property type="protein sequence ID" value="CAA6803977.1"/>
    <property type="molecule type" value="Genomic_DNA"/>
</dbReference>
<evidence type="ECO:0000313" key="2">
    <source>
        <dbReference type="EMBL" id="CAA6803977.1"/>
    </source>
</evidence>
<dbReference type="PROSITE" id="PS50005">
    <property type="entry name" value="TPR"/>
    <property type="match status" value="2"/>
</dbReference>
<reference evidence="2" key="1">
    <citation type="submission" date="2020-01" db="EMBL/GenBank/DDBJ databases">
        <authorList>
            <person name="Meier V. D."/>
            <person name="Meier V D."/>
        </authorList>
    </citation>
    <scope>NUCLEOTIDE SEQUENCE</scope>
    <source>
        <strain evidence="2">HLG_WM_MAG_10</strain>
    </source>
</reference>
<organism evidence="2">
    <name type="scientific">uncultured Aureispira sp</name>
    <dbReference type="NCBI Taxonomy" id="1331704"/>
    <lineage>
        <taxon>Bacteria</taxon>
        <taxon>Pseudomonadati</taxon>
        <taxon>Bacteroidota</taxon>
        <taxon>Saprospiria</taxon>
        <taxon>Saprospirales</taxon>
        <taxon>Saprospiraceae</taxon>
        <taxon>Aureispira</taxon>
        <taxon>environmental samples</taxon>
    </lineage>
</organism>